<dbReference type="OrthoDB" id="1077582at2759"/>
<proteinExistence type="predicted"/>
<name>A0A9W8V731_9HYPO</name>
<evidence type="ECO:0000313" key="2">
    <source>
        <dbReference type="Proteomes" id="UP001152049"/>
    </source>
</evidence>
<dbReference type="Proteomes" id="UP001152049">
    <property type="component" value="Unassembled WGS sequence"/>
</dbReference>
<dbReference type="AlphaFoldDB" id="A0A9W8V731"/>
<dbReference type="EMBL" id="JAOQAZ010000045">
    <property type="protein sequence ID" value="KAJ4245765.1"/>
    <property type="molecule type" value="Genomic_DNA"/>
</dbReference>
<sequence length="100" mass="10957">MAFFGTFAIGIMIEDAVQALCRQITGVNTRDEKQRVPVWHKLVGYAWVSLWLTLTSSCRLPPEVKWLVPYSLVDLIGAQAANAFVFAGGLSLNFAIGGEI</sequence>
<reference evidence="1" key="1">
    <citation type="submission" date="2022-09" db="EMBL/GenBank/DDBJ databases">
        <title>Fusarium specimens isolated from Avocado Roots.</title>
        <authorList>
            <person name="Stajich J."/>
            <person name="Roper C."/>
            <person name="Heimlech-Rivalta G."/>
        </authorList>
    </citation>
    <scope>NUCLEOTIDE SEQUENCE</scope>
    <source>
        <strain evidence="1">CF00136</strain>
    </source>
</reference>
<gene>
    <name evidence="1" type="ORF">NW762_013889</name>
</gene>
<keyword evidence="2" id="KW-1185">Reference proteome</keyword>
<accession>A0A9W8V731</accession>
<evidence type="ECO:0000313" key="1">
    <source>
        <dbReference type="EMBL" id="KAJ4245765.1"/>
    </source>
</evidence>
<protein>
    <submittedName>
        <fullName evidence="1">Uncharacterized protein</fullName>
    </submittedName>
</protein>
<comment type="caution">
    <text evidence="1">The sequence shown here is derived from an EMBL/GenBank/DDBJ whole genome shotgun (WGS) entry which is preliminary data.</text>
</comment>
<organism evidence="1 2">
    <name type="scientific">Fusarium torreyae</name>
    <dbReference type="NCBI Taxonomy" id="1237075"/>
    <lineage>
        <taxon>Eukaryota</taxon>
        <taxon>Fungi</taxon>
        <taxon>Dikarya</taxon>
        <taxon>Ascomycota</taxon>
        <taxon>Pezizomycotina</taxon>
        <taxon>Sordariomycetes</taxon>
        <taxon>Hypocreomycetidae</taxon>
        <taxon>Hypocreales</taxon>
        <taxon>Nectriaceae</taxon>
        <taxon>Fusarium</taxon>
    </lineage>
</organism>